<keyword evidence="3 6" id="KW-0456">Lyase</keyword>
<dbReference type="InterPro" id="IPR028581">
    <property type="entry name" value="DeoC_typeI"/>
</dbReference>
<evidence type="ECO:0000256" key="1">
    <source>
        <dbReference type="ARBA" id="ARBA00010936"/>
    </source>
</evidence>
<accession>A0ABW3I8A3</accession>
<evidence type="ECO:0000256" key="6">
    <source>
        <dbReference type="HAMAP-Rule" id="MF_00114"/>
    </source>
</evidence>
<sequence length="223" mass="23687">MKAKDIAKYIDHTALTAEKNEKDILQLCDEALENGFYSVCINSGYIPLAKERLKNSDVKICTVVGFPLGANLTAVKAFETQEAIKAGANEIDMVINVGWIKSECWDLVKEDIKAVLTACAGVPLKVILETCLLSKAEIIKACEICRELNVAFVKTSTGFNKGGATVEDVALMKQTVGEIGVKASGGVRDTATAIAMIKAGATRIGASAGIAIINGLVDKESNY</sequence>
<comment type="caution">
    <text evidence="7">The sequence shown here is derived from an EMBL/GenBank/DDBJ whole genome shotgun (WGS) entry which is preliminary data.</text>
</comment>
<name>A0ABW3I8A3_9PAST</name>
<feature type="active site" description="Proton donor/acceptor" evidence="6">
    <location>
        <position position="92"/>
    </location>
</feature>
<dbReference type="PANTHER" id="PTHR10889:SF1">
    <property type="entry name" value="DEOXYRIBOSE-PHOSPHATE ALDOLASE"/>
    <property type="match status" value="1"/>
</dbReference>
<dbReference type="SMART" id="SM01133">
    <property type="entry name" value="DeoC"/>
    <property type="match status" value="1"/>
</dbReference>
<gene>
    <name evidence="6 7" type="primary">deoC</name>
    <name evidence="7" type="ORF">ACFQ02_04455</name>
</gene>
<dbReference type="HAMAP" id="MF_00114">
    <property type="entry name" value="DeoC_type1"/>
    <property type="match status" value="1"/>
</dbReference>
<feature type="active site" description="Schiff-base intermediate with acetaldehyde" evidence="6">
    <location>
        <position position="154"/>
    </location>
</feature>
<dbReference type="NCBIfam" id="TIGR00126">
    <property type="entry name" value="deoC"/>
    <property type="match status" value="1"/>
</dbReference>
<evidence type="ECO:0000256" key="3">
    <source>
        <dbReference type="ARBA" id="ARBA00023239"/>
    </source>
</evidence>
<dbReference type="InterPro" id="IPR011343">
    <property type="entry name" value="DeoC"/>
</dbReference>
<comment type="subcellular location">
    <subcellularLocation>
        <location evidence="6">Cytoplasm</location>
    </subcellularLocation>
</comment>
<dbReference type="PANTHER" id="PTHR10889">
    <property type="entry name" value="DEOXYRIBOSE-PHOSPHATE ALDOLASE"/>
    <property type="match status" value="1"/>
</dbReference>
<dbReference type="InterPro" id="IPR013785">
    <property type="entry name" value="Aldolase_TIM"/>
</dbReference>
<evidence type="ECO:0000313" key="8">
    <source>
        <dbReference type="Proteomes" id="UP001596996"/>
    </source>
</evidence>
<dbReference type="EC" id="4.1.2.4" evidence="6"/>
<dbReference type="PIRSF" id="PIRSF001357">
    <property type="entry name" value="DeoC"/>
    <property type="match status" value="1"/>
</dbReference>
<dbReference type="Gene3D" id="3.20.20.70">
    <property type="entry name" value="Aldolase class I"/>
    <property type="match status" value="1"/>
</dbReference>
<evidence type="ECO:0000256" key="4">
    <source>
        <dbReference type="ARBA" id="ARBA00023270"/>
    </source>
</evidence>
<dbReference type="Pfam" id="PF01791">
    <property type="entry name" value="DeoC"/>
    <property type="match status" value="1"/>
</dbReference>
<organism evidence="7 8">
    <name type="scientific">Seminibacterium arietis</name>
    <dbReference type="NCBI Taxonomy" id="1173502"/>
    <lineage>
        <taxon>Bacteria</taxon>
        <taxon>Pseudomonadati</taxon>
        <taxon>Pseudomonadota</taxon>
        <taxon>Gammaproteobacteria</taxon>
        <taxon>Pasteurellales</taxon>
        <taxon>Pasteurellaceae</taxon>
        <taxon>Seminibacterium</taxon>
    </lineage>
</organism>
<dbReference type="RefSeq" id="WP_380819846.1">
    <property type="nucleotide sequence ID" value="NZ_JBHTJN010000009.1"/>
</dbReference>
<comment type="catalytic activity">
    <reaction evidence="5 6">
        <text>2-deoxy-D-ribose 5-phosphate = D-glyceraldehyde 3-phosphate + acetaldehyde</text>
        <dbReference type="Rhea" id="RHEA:12821"/>
        <dbReference type="ChEBI" id="CHEBI:15343"/>
        <dbReference type="ChEBI" id="CHEBI:59776"/>
        <dbReference type="ChEBI" id="CHEBI:62877"/>
        <dbReference type="EC" id="4.1.2.4"/>
    </reaction>
</comment>
<proteinExistence type="inferred from homology"/>
<keyword evidence="8" id="KW-1185">Reference proteome</keyword>
<keyword evidence="2 6" id="KW-0963">Cytoplasm</keyword>
<dbReference type="EMBL" id="JBHTJN010000009">
    <property type="protein sequence ID" value="MFD0966104.1"/>
    <property type="molecule type" value="Genomic_DNA"/>
</dbReference>
<dbReference type="InterPro" id="IPR002915">
    <property type="entry name" value="DeoC/FbaB/LacD_aldolase"/>
</dbReference>
<dbReference type="SUPFAM" id="SSF51569">
    <property type="entry name" value="Aldolase"/>
    <property type="match status" value="1"/>
</dbReference>
<feature type="active site" description="Proton donor/acceptor" evidence="6">
    <location>
        <position position="182"/>
    </location>
</feature>
<evidence type="ECO:0000256" key="5">
    <source>
        <dbReference type="ARBA" id="ARBA00048791"/>
    </source>
</evidence>
<dbReference type="Proteomes" id="UP001596996">
    <property type="component" value="Unassembled WGS sequence"/>
</dbReference>
<reference evidence="8" key="1">
    <citation type="journal article" date="2019" name="Int. J. Syst. Evol. Microbiol.">
        <title>The Global Catalogue of Microorganisms (GCM) 10K type strain sequencing project: providing services to taxonomists for standard genome sequencing and annotation.</title>
        <authorList>
            <consortium name="The Broad Institute Genomics Platform"/>
            <consortium name="The Broad Institute Genome Sequencing Center for Infectious Disease"/>
            <person name="Wu L."/>
            <person name="Ma J."/>
        </authorList>
    </citation>
    <scope>NUCLEOTIDE SEQUENCE [LARGE SCALE GENOMIC DNA]</scope>
    <source>
        <strain evidence="8">CCUG 61707</strain>
    </source>
</reference>
<dbReference type="GO" id="GO:0004139">
    <property type="term" value="F:deoxyribose-phosphate aldolase activity"/>
    <property type="evidence" value="ECO:0007669"/>
    <property type="project" value="UniProtKB-EC"/>
</dbReference>
<comment type="function">
    <text evidence="6">Catalyzes a reversible aldol reaction between acetaldehyde and D-glyceraldehyde 3-phosphate to generate 2-deoxy-D-ribose 5-phosphate.</text>
</comment>
<evidence type="ECO:0000313" key="7">
    <source>
        <dbReference type="EMBL" id="MFD0966104.1"/>
    </source>
</evidence>
<protein>
    <recommendedName>
        <fullName evidence="6">Deoxyribose-phosphate aldolase</fullName>
        <shortName evidence="6">DERA</shortName>
        <ecNumber evidence="6">4.1.2.4</ecNumber>
    </recommendedName>
    <alternativeName>
        <fullName evidence="6">2-deoxy-D-ribose 5-phosphate aldolase</fullName>
    </alternativeName>
    <alternativeName>
        <fullName evidence="6">Phosphodeoxyriboaldolase</fullName>
        <shortName evidence="6">Deoxyriboaldolase</shortName>
    </alternativeName>
</protein>
<comment type="similarity">
    <text evidence="1 6">Belongs to the DeoC/FbaB aldolase family. DeoC type 1 subfamily.</text>
</comment>
<comment type="pathway">
    <text evidence="6">Carbohydrate degradation; 2-deoxy-D-ribose 1-phosphate degradation; D-glyceraldehyde 3-phosphate and acetaldehyde from 2-deoxy-alpha-D-ribose 1-phosphate: step 2/2.</text>
</comment>
<dbReference type="CDD" id="cd00959">
    <property type="entry name" value="DeoC"/>
    <property type="match status" value="1"/>
</dbReference>
<keyword evidence="4 6" id="KW-0704">Schiff base</keyword>
<evidence type="ECO:0000256" key="2">
    <source>
        <dbReference type="ARBA" id="ARBA00022490"/>
    </source>
</evidence>